<keyword evidence="2" id="KW-0472">Membrane</keyword>
<feature type="transmembrane region" description="Helical" evidence="2">
    <location>
        <begin position="39"/>
        <end position="60"/>
    </location>
</feature>
<dbReference type="EMBL" id="BAAAQD010000001">
    <property type="protein sequence ID" value="GAA1501792.1"/>
    <property type="molecule type" value="Genomic_DNA"/>
</dbReference>
<dbReference type="RefSeq" id="WP_344500339.1">
    <property type="nucleotide sequence ID" value="NZ_BAAAQD010000001.1"/>
</dbReference>
<dbReference type="InterPro" id="IPR015943">
    <property type="entry name" value="WD40/YVTN_repeat-like_dom_sf"/>
</dbReference>
<evidence type="ECO:0000313" key="4">
    <source>
        <dbReference type="Proteomes" id="UP001501470"/>
    </source>
</evidence>
<evidence type="ECO:0000313" key="3">
    <source>
        <dbReference type="EMBL" id="GAA1501792.1"/>
    </source>
</evidence>
<sequence length="415" mass="43759">MTSLRERFDDAATTAPPSRLSSRAVYAAAWRRRRARQRWAAAAAGGLTALVVAVVVAVAGSGAPQSGPASTESPRPSAPGTTAVPAVGIQGPVAGEGKHLYVQWAPFQCENMSKYGCPGRLLGSDDNGATWTERYSGIVDDISAPAPGVVLAHFDGESVDVKHVSTDGGRTWKLVRPVDGTVGTVPAGGWATCTDERREQDYTGPYRCGLRGVDPRTGEARTLANQPDMRPDTVLSTPVGAGLWVGGTAPDGRLGLAVSHDGGQTWRTHVFAESDPADPGIVSVATVDGTSAYAVVTTGQPRRVLMYRTTDGGQTWTTADPEHTVPYKDHGQDTYLAADGTHVIRTVHDKLAEWYAGKGGTYRAPAPVTGLADHDGFWPVLTTAPGRYVTNDLMALYTSPDGLHWTRLPVAVPPG</sequence>
<accession>A0ABN1ZP92</accession>
<evidence type="ECO:0008006" key="5">
    <source>
        <dbReference type="Google" id="ProtNLM"/>
    </source>
</evidence>
<comment type="caution">
    <text evidence="3">The sequence shown here is derived from an EMBL/GenBank/DDBJ whole genome shotgun (WGS) entry which is preliminary data.</text>
</comment>
<protein>
    <recommendedName>
        <fullName evidence="5">BNR/Asp-box repeat protein</fullName>
    </recommendedName>
</protein>
<reference evidence="3 4" key="1">
    <citation type="journal article" date="2019" name="Int. J. Syst. Evol. Microbiol.">
        <title>The Global Catalogue of Microorganisms (GCM) 10K type strain sequencing project: providing services to taxonomists for standard genome sequencing and annotation.</title>
        <authorList>
            <consortium name="The Broad Institute Genomics Platform"/>
            <consortium name="The Broad Institute Genome Sequencing Center for Infectious Disease"/>
            <person name="Wu L."/>
            <person name="Ma J."/>
        </authorList>
    </citation>
    <scope>NUCLEOTIDE SEQUENCE [LARGE SCALE GENOMIC DNA]</scope>
    <source>
        <strain evidence="3 4">JCM 15933</strain>
    </source>
</reference>
<dbReference type="Proteomes" id="UP001501470">
    <property type="component" value="Unassembled WGS sequence"/>
</dbReference>
<name>A0ABN1ZP92_9ACTN</name>
<dbReference type="Pfam" id="PF02012">
    <property type="entry name" value="BNR"/>
    <property type="match status" value="2"/>
</dbReference>
<feature type="region of interest" description="Disordered" evidence="1">
    <location>
        <begin position="62"/>
        <end position="83"/>
    </location>
</feature>
<gene>
    <name evidence="3" type="ORF">GCM10009827_012230</name>
</gene>
<dbReference type="Gene3D" id="2.130.10.10">
    <property type="entry name" value="YVTN repeat-like/Quinoprotein amine dehydrogenase"/>
    <property type="match status" value="1"/>
</dbReference>
<keyword evidence="2" id="KW-1133">Transmembrane helix</keyword>
<evidence type="ECO:0000256" key="1">
    <source>
        <dbReference type="SAM" id="MobiDB-lite"/>
    </source>
</evidence>
<dbReference type="InterPro" id="IPR002860">
    <property type="entry name" value="BNR_rpt"/>
</dbReference>
<organism evidence="3 4">
    <name type="scientific">Dactylosporangium maewongense</name>
    <dbReference type="NCBI Taxonomy" id="634393"/>
    <lineage>
        <taxon>Bacteria</taxon>
        <taxon>Bacillati</taxon>
        <taxon>Actinomycetota</taxon>
        <taxon>Actinomycetes</taxon>
        <taxon>Micromonosporales</taxon>
        <taxon>Micromonosporaceae</taxon>
        <taxon>Dactylosporangium</taxon>
    </lineage>
</organism>
<feature type="compositionally biased region" description="Low complexity" evidence="1">
    <location>
        <begin position="62"/>
        <end position="71"/>
    </location>
</feature>
<dbReference type="CDD" id="cd15482">
    <property type="entry name" value="Sialidase_non-viral"/>
    <property type="match status" value="1"/>
</dbReference>
<proteinExistence type="predicted"/>
<keyword evidence="2" id="KW-0812">Transmembrane</keyword>
<keyword evidence="4" id="KW-1185">Reference proteome</keyword>
<dbReference type="SUPFAM" id="SSF110296">
    <property type="entry name" value="Oligoxyloglucan reducing end-specific cellobiohydrolase"/>
    <property type="match status" value="1"/>
</dbReference>
<evidence type="ECO:0000256" key="2">
    <source>
        <dbReference type="SAM" id="Phobius"/>
    </source>
</evidence>